<dbReference type="Pfam" id="PF00069">
    <property type="entry name" value="Pkinase"/>
    <property type="match status" value="1"/>
</dbReference>
<sequence>MANSPRTLAEGCFGKVYKEKYGDSWTALKKVPVSFLSGTQLERECRVYQNACHPNVVKLLGKPWIDDNKWHIPLEFITTGEDLETTIFCSQKSKIQLTPSVRAAIITGMCEGLHHMHLKNIVHQDIKPDNIMVEFGTNRAVIIDLGLAKFFRNGITSAINLGNEAYYAPEILKVQGVRDQRSDVWAMGKVIAELCARVRAATHAVCPPKIQRAWPVTRTAKRCGKMVEPNPAQRATMASVIVEIRNAEAGLRAGACHRGREGESVRVC</sequence>
<dbReference type="GeneTree" id="ENSGT00410000029015"/>
<dbReference type="GO" id="GO:0004672">
    <property type="term" value="F:protein kinase activity"/>
    <property type="evidence" value="ECO:0007669"/>
    <property type="project" value="InterPro"/>
</dbReference>
<gene>
    <name evidence="2" type="primary">zmp:0000000881</name>
</gene>
<dbReference type="PANTHER" id="PTHR48011">
    <property type="entry name" value="CCR4-NOT TRANSCRIPTIONAL COMPLEX SUBUNIT CAF120-RELATED"/>
    <property type="match status" value="1"/>
</dbReference>
<dbReference type="InterPro" id="IPR052751">
    <property type="entry name" value="Plant_MAPKKK"/>
</dbReference>
<reference evidence="2" key="3">
    <citation type="submission" date="2025-09" db="UniProtKB">
        <authorList>
            <consortium name="Ensembl"/>
        </authorList>
    </citation>
    <scope>IDENTIFICATION</scope>
</reference>
<dbReference type="PROSITE" id="PS00108">
    <property type="entry name" value="PROTEIN_KINASE_ST"/>
    <property type="match status" value="1"/>
</dbReference>
<dbReference type="InterPro" id="IPR008271">
    <property type="entry name" value="Ser/Thr_kinase_AS"/>
</dbReference>
<dbReference type="InterPro" id="IPR000719">
    <property type="entry name" value="Prot_kinase_dom"/>
</dbReference>
<evidence type="ECO:0000259" key="1">
    <source>
        <dbReference type="PROSITE" id="PS50011"/>
    </source>
</evidence>
<evidence type="ECO:0000313" key="2">
    <source>
        <dbReference type="Ensembl" id="ENSDCDP00010013893.1"/>
    </source>
</evidence>
<dbReference type="SMART" id="SM00220">
    <property type="entry name" value="S_TKc"/>
    <property type="match status" value="1"/>
</dbReference>
<dbReference type="SUPFAM" id="SSF56112">
    <property type="entry name" value="Protein kinase-like (PK-like)"/>
    <property type="match status" value="1"/>
</dbReference>
<dbReference type="PANTHER" id="PTHR48011:SF84">
    <property type="entry name" value="KINASE, PUTATIVE-RELATED"/>
    <property type="match status" value="1"/>
</dbReference>
<dbReference type="Gene3D" id="1.10.510.10">
    <property type="entry name" value="Transferase(Phosphotransferase) domain 1"/>
    <property type="match status" value="1"/>
</dbReference>
<reference evidence="2" key="2">
    <citation type="submission" date="2025-08" db="UniProtKB">
        <authorList>
            <consortium name="Ensembl"/>
        </authorList>
    </citation>
    <scope>IDENTIFICATION</scope>
</reference>
<organism evidence="2 3">
    <name type="scientific">Denticeps clupeoides</name>
    <name type="common">denticle herring</name>
    <dbReference type="NCBI Taxonomy" id="299321"/>
    <lineage>
        <taxon>Eukaryota</taxon>
        <taxon>Metazoa</taxon>
        <taxon>Chordata</taxon>
        <taxon>Craniata</taxon>
        <taxon>Vertebrata</taxon>
        <taxon>Euteleostomi</taxon>
        <taxon>Actinopterygii</taxon>
        <taxon>Neopterygii</taxon>
        <taxon>Teleostei</taxon>
        <taxon>Clupei</taxon>
        <taxon>Clupeiformes</taxon>
        <taxon>Denticipitoidei</taxon>
        <taxon>Denticipitidae</taxon>
        <taxon>Denticeps</taxon>
    </lineage>
</organism>
<name>A0AAY4AYP6_9TELE</name>
<keyword evidence="3" id="KW-1185">Reference proteome</keyword>
<dbReference type="PROSITE" id="PS50011">
    <property type="entry name" value="PROTEIN_KINASE_DOM"/>
    <property type="match status" value="1"/>
</dbReference>
<dbReference type="Ensembl" id="ENSDCDT00010014658.1">
    <property type="protein sequence ID" value="ENSDCDP00010013893.1"/>
    <property type="gene ID" value="ENSDCDG00010006389.1"/>
</dbReference>
<dbReference type="GO" id="GO:0007165">
    <property type="term" value="P:signal transduction"/>
    <property type="evidence" value="ECO:0007669"/>
    <property type="project" value="TreeGrafter"/>
</dbReference>
<dbReference type="Proteomes" id="UP000694580">
    <property type="component" value="Chromosome 5"/>
</dbReference>
<dbReference type="CDD" id="cd00180">
    <property type="entry name" value="PKc"/>
    <property type="match status" value="1"/>
</dbReference>
<proteinExistence type="predicted"/>
<protein>
    <recommendedName>
        <fullName evidence="1">Protein kinase domain-containing protein</fullName>
    </recommendedName>
</protein>
<dbReference type="AlphaFoldDB" id="A0AAY4AYP6"/>
<reference evidence="2 3" key="1">
    <citation type="submission" date="2020-06" db="EMBL/GenBank/DDBJ databases">
        <authorList>
            <consortium name="Wellcome Sanger Institute Data Sharing"/>
        </authorList>
    </citation>
    <scope>NUCLEOTIDE SEQUENCE [LARGE SCALE GENOMIC DNA]</scope>
</reference>
<accession>A0AAY4AYP6</accession>
<feature type="domain" description="Protein kinase" evidence="1">
    <location>
        <begin position="2"/>
        <end position="268"/>
    </location>
</feature>
<evidence type="ECO:0000313" key="3">
    <source>
        <dbReference type="Proteomes" id="UP000694580"/>
    </source>
</evidence>
<dbReference type="GO" id="GO:0005524">
    <property type="term" value="F:ATP binding"/>
    <property type="evidence" value="ECO:0007669"/>
    <property type="project" value="InterPro"/>
</dbReference>
<dbReference type="InterPro" id="IPR011009">
    <property type="entry name" value="Kinase-like_dom_sf"/>
</dbReference>